<dbReference type="RefSeq" id="WP_379980741.1">
    <property type="nucleotide sequence ID" value="NZ_JBHSFV010000010.1"/>
</dbReference>
<organism evidence="2 3">
    <name type="scientific">Dokdonia ponticola</name>
    <dbReference type="NCBI Taxonomy" id="2041041"/>
    <lineage>
        <taxon>Bacteria</taxon>
        <taxon>Pseudomonadati</taxon>
        <taxon>Bacteroidota</taxon>
        <taxon>Flavobacteriia</taxon>
        <taxon>Flavobacteriales</taxon>
        <taxon>Flavobacteriaceae</taxon>
        <taxon>Dokdonia</taxon>
    </lineage>
</organism>
<dbReference type="Proteomes" id="UP001596043">
    <property type="component" value="Unassembled WGS sequence"/>
</dbReference>
<evidence type="ECO:0000313" key="3">
    <source>
        <dbReference type="Proteomes" id="UP001596043"/>
    </source>
</evidence>
<proteinExistence type="predicted"/>
<keyword evidence="3" id="KW-1185">Reference proteome</keyword>
<keyword evidence="1" id="KW-0812">Transmembrane</keyword>
<keyword evidence="1" id="KW-1133">Transmembrane helix</keyword>
<gene>
    <name evidence="2" type="ORF">ACFO3O_16360</name>
</gene>
<name>A0ABV9HZY8_9FLAO</name>
<comment type="caution">
    <text evidence="2">The sequence shown here is derived from an EMBL/GenBank/DDBJ whole genome shotgun (WGS) entry which is preliminary data.</text>
</comment>
<evidence type="ECO:0000256" key="1">
    <source>
        <dbReference type="SAM" id="Phobius"/>
    </source>
</evidence>
<keyword evidence="1" id="KW-0472">Membrane</keyword>
<accession>A0ABV9HZY8</accession>
<reference evidence="3" key="1">
    <citation type="journal article" date="2019" name="Int. J. Syst. Evol. Microbiol.">
        <title>The Global Catalogue of Microorganisms (GCM) 10K type strain sequencing project: providing services to taxonomists for standard genome sequencing and annotation.</title>
        <authorList>
            <consortium name="The Broad Institute Genomics Platform"/>
            <consortium name="The Broad Institute Genome Sequencing Center for Infectious Disease"/>
            <person name="Wu L."/>
            <person name="Ma J."/>
        </authorList>
    </citation>
    <scope>NUCLEOTIDE SEQUENCE [LARGE SCALE GENOMIC DNA]</scope>
    <source>
        <strain evidence="3">YJ-61-S</strain>
    </source>
</reference>
<dbReference type="EMBL" id="JBHSFV010000010">
    <property type="protein sequence ID" value="MFC4635484.1"/>
    <property type="molecule type" value="Genomic_DNA"/>
</dbReference>
<protein>
    <submittedName>
        <fullName evidence="2">Uncharacterized protein</fullName>
    </submittedName>
</protein>
<feature type="transmembrane region" description="Helical" evidence="1">
    <location>
        <begin position="125"/>
        <end position="141"/>
    </location>
</feature>
<evidence type="ECO:0000313" key="2">
    <source>
        <dbReference type="EMBL" id="MFC4635484.1"/>
    </source>
</evidence>
<sequence length="240" mass="28063">MTKEKELNSEERESFIQMLVALVFDKVKKESKRSSINGLVTHLRDKLKGQISDKTLERLYKGYILGRKKDKKTPQQYSLDILSTYLGATSFVDFQEKNKKEKERVKRIIALIILEEKCKKNTMKYRIGILFFAGLFLFITLKHQERNCMIWVGNHYEKIKCSGGKLEKSLDQETLAEMKQLNGLCKGSTFFLPNDEPVVWYDKYHNKLTFFTKEGIHPTNGRTLKPVTPYIINKYAEECD</sequence>